<dbReference type="InterPro" id="IPR016181">
    <property type="entry name" value="Acyl_CoA_acyltransferase"/>
</dbReference>
<name>A0AA37U9I4_9RHOB</name>
<dbReference type="SUPFAM" id="SSF55729">
    <property type="entry name" value="Acyl-CoA N-acyltransferases (Nat)"/>
    <property type="match status" value="1"/>
</dbReference>
<evidence type="ECO:0000259" key="1">
    <source>
        <dbReference type="Pfam" id="PF13302"/>
    </source>
</evidence>
<keyword evidence="3" id="KW-1185">Reference proteome</keyword>
<dbReference type="AlphaFoldDB" id="A0AA37U9I4"/>
<reference evidence="2 3" key="1">
    <citation type="journal article" date="2014" name="Int. J. Syst. Evol. Microbiol.">
        <title>Complete genome sequence of Corynebacterium casei LMG S-19264T (=DSM 44701T), isolated from a smear-ripened cheese.</title>
        <authorList>
            <consortium name="US DOE Joint Genome Institute (JGI-PGF)"/>
            <person name="Walter F."/>
            <person name="Albersmeier A."/>
            <person name="Kalinowski J."/>
            <person name="Ruckert C."/>
        </authorList>
    </citation>
    <scope>NUCLEOTIDE SEQUENCE [LARGE SCALE GENOMIC DNA]</scope>
    <source>
        <strain evidence="2 3">NBRC 111766</strain>
    </source>
</reference>
<dbReference type="RefSeq" id="WP_284325754.1">
    <property type="nucleotide sequence ID" value="NZ_BSPP01000008.1"/>
</dbReference>
<proteinExistence type="predicted"/>
<dbReference type="Pfam" id="PF13302">
    <property type="entry name" value="Acetyltransf_3"/>
    <property type="match status" value="1"/>
</dbReference>
<dbReference type="EMBL" id="BSPP01000008">
    <property type="protein sequence ID" value="GLS87581.1"/>
    <property type="molecule type" value="Genomic_DNA"/>
</dbReference>
<dbReference type="Proteomes" id="UP001157355">
    <property type="component" value="Unassembled WGS sequence"/>
</dbReference>
<protein>
    <recommendedName>
        <fullName evidence="1">N-acetyltransferase domain-containing protein</fullName>
    </recommendedName>
</protein>
<dbReference type="InterPro" id="IPR000182">
    <property type="entry name" value="GNAT_dom"/>
</dbReference>
<evidence type="ECO:0000313" key="3">
    <source>
        <dbReference type="Proteomes" id="UP001157355"/>
    </source>
</evidence>
<accession>A0AA37U9I4</accession>
<feature type="domain" description="N-acetyltransferase" evidence="1">
    <location>
        <begin position="13"/>
        <end position="148"/>
    </location>
</feature>
<organism evidence="2 3">
    <name type="scientific">Cypionkella aquatica</name>
    <dbReference type="NCBI Taxonomy" id="1756042"/>
    <lineage>
        <taxon>Bacteria</taxon>
        <taxon>Pseudomonadati</taxon>
        <taxon>Pseudomonadota</taxon>
        <taxon>Alphaproteobacteria</taxon>
        <taxon>Rhodobacterales</taxon>
        <taxon>Paracoccaceae</taxon>
        <taxon>Cypionkella</taxon>
    </lineage>
</organism>
<sequence length="184" mass="20978">MMALPNPIEGHNIRFRLVRPDDAVYIQGLRTSPEHGRHLSAPSPSFEAQRAWIEAYKAREAIGREYYFIIERRDDGARCGVLRLYDIAEGRFTWGSWILDANKPSKAALDSALLIYRIAFGTLGCTEAIFDVRTENTRTLAFHRRFGAVETGSDEINTYFKLDCDDFANRAPSLDKVFLLLDKD</sequence>
<evidence type="ECO:0000313" key="2">
    <source>
        <dbReference type="EMBL" id="GLS87581.1"/>
    </source>
</evidence>
<dbReference type="GO" id="GO:0016747">
    <property type="term" value="F:acyltransferase activity, transferring groups other than amino-acyl groups"/>
    <property type="evidence" value="ECO:0007669"/>
    <property type="project" value="InterPro"/>
</dbReference>
<gene>
    <name evidence="2" type="ORF">GCM10010873_25550</name>
</gene>
<comment type="caution">
    <text evidence="2">The sequence shown here is derived from an EMBL/GenBank/DDBJ whole genome shotgun (WGS) entry which is preliminary data.</text>
</comment>
<dbReference type="Gene3D" id="3.40.630.30">
    <property type="match status" value="1"/>
</dbReference>